<keyword evidence="1" id="KW-1133">Transmembrane helix</keyword>
<organism evidence="2 3">
    <name type="scientific">Sporofaciens musculi</name>
    <dbReference type="NCBI Taxonomy" id="2681861"/>
    <lineage>
        <taxon>Bacteria</taxon>
        <taxon>Bacillati</taxon>
        <taxon>Bacillota</taxon>
        <taxon>Clostridia</taxon>
        <taxon>Lachnospirales</taxon>
        <taxon>Lachnospiraceae</taxon>
        <taxon>Sporofaciens</taxon>
    </lineage>
</organism>
<dbReference type="Gene3D" id="3.40.190.10">
    <property type="entry name" value="Periplasmic binding protein-like II"/>
    <property type="match status" value="1"/>
</dbReference>
<dbReference type="RefSeq" id="WP_159753861.1">
    <property type="nucleotide sequence ID" value="NZ_WUQX01000001.1"/>
</dbReference>
<accession>A0A7X3SKX5</accession>
<name>A0A7X3SKX5_9FIRM</name>
<evidence type="ECO:0000313" key="2">
    <source>
        <dbReference type="EMBL" id="MXP77964.1"/>
    </source>
</evidence>
<evidence type="ECO:0000256" key="1">
    <source>
        <dbReference type="SAM" id="Phobius"/>
    </source>
</evidence>
<reference evidence="2 3" key="1">
    <citation type="submission" date="2019-12" db="EMBL/GenBank/DDBJ databases">
        <title>Sporaefaciens musculi gen. nov., sp. nov., a novel bacterium isolated from the caecum of an obese mouse.</title>
        <authorList>
            <person name="Rasmussen T.S."/>
            <person name="Streidl T."/>
            <person name="Hitch T.C.A."/>
            <person name="Wortmann E."/>
            <person name="Deptula P."/>
            <person name="Hansen M."/>
            <person name="Nielsen D.S."/>
            <person name="Clavel T."/>
            <person name="Vogensen F.K."/>
        </authorList>
    </citation>
    <scope>NUCLEOTIDE SEQUENCE [LARGE SCALE GENOMIC DNA]</scope>
    <source>
        <strain evidence="2 3">WCA-9-b2</strain>
    </source>
</reference>
<keyword evidence="1" id="KW-0812">Transmembrane</keyword>
<evidence type="ECO:0008006" key="4">
    <source>
        <dbReference type="Google" id="ProtNLM"/>
    </source>
</evidence>
<dbReference type="AlphaFoldDB" id="A0A7X3SKX5"/>
<keyword evidence="3" id="KW-1185">Reference proteome</keyword>
<feature type="transmembrane region" description="Helical" evidence="1">
    <location>
        <begin position="40"/>
        <end position="58"/>
    </location>
</feature>
<dbReference type="Proteomes" id="UP000460412">
    <property type="component" value="Unassembled WGS sequence"/>
</dbReference>
<evidence type="ECO:0000313" key="3">
    <source>
        <dbReference type="Proteomes" id="UP000460412"/>
    </source>
</evidence>
<gene>
    <name evidence="2" type="ORF">GN277_22205</name>
</gene>
<keyword evidence="1" id="KW-0472">Membrane</keyword>
<sequence>MSEEDVREDVIKEEDIIKGTWGTMTFGKKLEYLWMYYKSWLFAAIILVVLVCLGVTMYKGMHTKVLLNAVVIGGDSQKAEWLGEEFAQYAGIGKEEGVVRIRANIPDDKGGTTSKTALTTLMGADAVDVLVCSESVFWEYADQEGFMNMGELLSENGVAYGGTAGDYGVLLEAGNILEKEAMTSYDKIYAAVPINSQNPKMAAKFIEYLLQ</sequence>
<dbReference type="EMBL" id="WUQX01000001">
    <property type="protein sequence ID" value="MXP77964.1"/>
    <property type="molecule type" value="Genomic_DNA"/>
</dbReference>
<protein>
    <recommendedName>
        <fullName evidence="4">Extracellular solute-binding protein</fullName>
    </recommendedName>
</protein>
<comment type="caution">
    <text evidence="2">The sequence shown here is derived from an EMBL/GenBank/DDBJ whole genome shotgun (WGS) entry which is preliminary data.</text>
</comment>
<proteinExistence type="predicted"/>